<dbReference type="AlphaFoldDB" id="A0A0P0L4B0"/>
<organism evidence="2 3">
    <name type="scientific">Phocaeicola vulgatus</name>
    <name type="common">Bacteroides vulgatus</name>
    <dbReference type="NCBI Taxonomy" id="821"/>
    <lineage>
        <taxon>Bacteria</taxon>
        <taxon>Pseudomonadati</taxon>
        <taxon>Bacteroidota</taxon>
        <taxon>Bacteroidia</taxon>
        <taxon>Bacteroidales</taxon>
        <taxon>Bacteroidaceae</taxon>
        <taxon>Phocaeicola</taxon>
    </lineage>
</organism>
<reference evidence="3" key="1">
    <citation type="submission" date="2015-10" db="EMBL/GenBank/DDBJ databases">
        <title>Extensive mobilome-driven genome diversification in gut-associated Bacteroides vulgatus mpk.</title>
        <authorList>
            <person name="Beier S."/>
            <person name="Lange A."/>
            <person name="Huson D.H."/>
            <person name="Frick J.-S."/>
            <person name="Autenrieth I.B."/>
        </authorList>
    </citation>
    <scope>NUCLEOTIDE SEQUENCE [LARGE SCALE GENOMIC DNA]</scope>
    <source>
        <strain evidence="3">mpk</strain>
    </source>
</reference>
<evidence type="ECO:0000313" key="3">
    <source>
        <dbReference type="Proteomes" id="UP000061587"/>
    </source>
</evidence>
<proteinExistence type="predicted"/>
<keyword evidence="1" id="KW-1133">Transmembrane helix</keyword>
<dbReference type="Proteomes" id="UP000061587">
    <property type="component" value="Chromosome"/>
</dbReference>
<accession>A0A0P0L4B0</accession>
<sequence>MELLTGEEVIGQVPVVQPTYRQYKYPPTIPATIPSNVHPYLFINSFFILFFIIKTGLCYVISFNYFLRKLFPNIFHTFLYKISLGKYLNNNFPSRFGTYIYTIFSNTKGQIIIQQLFPGPRQHHRTLYTHSVFSRFFQYIPRQLRLLIITSITEIGFRRPHMCRIGHRESTLFRNSEIRTAQFSTLFGIQPV</sequence>
<feature type="transmembrane region" description="Helical" evidence="1">
    <location>
        <begin position="40"/>
        <end position="67"/>
    </location>
</feature>
<evidence type="ECO:0008006" key="4">
    <source>
        <dbReference type="Google" id="ProtNLM"/>
    </source>
</evidence>
<protein>
    <recommendedName>
        <fullName evidence="4">Transmembrane protein</fullName>
    </recommendedName>
</protein>
<keyword evidence="1" id="KW-0472">Membrane</keyword>
<reference evidence="2 3" key="2">
    <citation type="journal article" date="2016" name="Genome Biol. Evol.">
        <title>Extensive mobilome-driven genome diversification in mouse gut-associated Bacteroides vulgatus mpk.</title>
        <authorList>
            <person name="Lange A."/>
            <person name="Beier S."/>
            <person name="Steimle A."/>
            <person name="Autenrieth I.B."/>
            <person name="Huson D.H."/>
            <person name="Frick J.S."/>
        </authorList>
    </citation>
    <scope>NUCLEOTIDE SEQUENCE [LARGE SCALE GENOMIC DNA]</scope>
    <source>
        <strain evidence="3">mpk</strain>
    </source>
</reference>
<keyword evidence="1" id="KW-0812">Transmembrane</keyword>
<evidence type="ECO:0000256" key="1">
    <source>
        <dbReference type="SAM" id="Phobius"/>
    </source>
</evidence>
<dbReference type="EMBL" id="CP013020">
    <property type="protein sequence ID" value="ALK84286.1"/>
    <property type="molecule type" value="Genomic_DNA"/>
</dbReference>
<gene>
    <name evidence="2" type="ORF">BvMPK_1681</name>
</gene>
<evidence type="ECO:0000313" key="2">
    <source>
        <dbReference type="EMBL" id="ALK84286.1"/>
    </source>
</evidence>
<name>A0A0P0L4B0_PHOVU</name>